<name>A0A7Z2ZKL6_9BACL</name>
<evidence type="ECO:0000313" key="8">
    <source>
        <dbReference type="Proteomes" id="UP000502248"/>
    </source>
</evidence>
<dbReference type="InterPro" id="IPR022045">
    <property type="entry name" value="TcdB_toxin_mid/N"/>
</dbReference>
<feature type="compositionally biased region" description="Polar residues" evidence="4">
    <location>
        <begin position="1"/>
        <end position="24"/>
    </location>
</feature>
<dbReference type="GO" id="GO:0005737">
    <property type="term" value="C:cytoplasm"/>
    <property type="evidence" value="ECO:0007669"/>
    <property type="project" value="InterPro"/>
</dbReference>
<dbReference type="KEGG" id="cheb:HH215_07125"/>
<dbReference type="PANTHER" id="PTHR32305:SF15">
    <property type="entry name" value="PROTEIN RHSA-RELATED"/>
    <property type="match status" value="1"/>
</dbReference>
<feature type="region of interest" description="Disordered" evidence="4">
    <location>
        <begin position="1"/>
        <end position="28"/>
    </location>
</feature>
<dbReference type="Pfam" id="PF12255">
    <property type="entry name" value="TcdB_toxin_midC"/>
    <property type="match status" value="1"/>
</dbReference>
<evidence type="ECO:0000256" key="3">
    <source>
        <dbReference type="ARBA" id="ARBA00023026"/>
    </source>
</evidence>
<evidence type="ECO:0000313" key="7">
    <source>
        <dbReference type="EMBL" id="QJD82970.1"/>
    </source>
</evidence>
<dbReference type="Proteomes" id="UP000502248">
    <property type="component" value="Chromosome"/>
</dbReference>
<dbReference type="GO" id="GO:0005576">
    <property type="term" value="C:extracellular region"/>
    <property type="evidence" value="ECO:0007669"/>
    <property type="project" value="UniProtKB-SubCell"/>
</dbReference>
<dbReference type="Pfam" id="PF03534">
    <property type="entry name" value="SpvB"/>
    <property type="match status" value="1"/>
</dbReference>
<dbReference type="InterPro" id="IPR028994">
    <property type="entry name" value="Integrin_alpha_N"/>
</dbReference>
<dbReference type="Gene3D" id="2.180.10.10">
    <property type="entry name" value="RHS repeat-associated core"/>
    <property type="match status" value="1"/>
</dbReference>
<accession>A0A7Z2ZKL6</accession>
<dbReference type="PANTHER" id="PTHR32305">
    <property type="match status" value="1"/>
</dbReference>
<dbReference type="PRINTS" id="PR01341">
    <property type="entry name" value="SALSPVBPROT"/>
</dbReference>
<evidence type="ECO:0000256" key="1">
    <source>
        <dbReference type="ARBA" id="ARBA00004613"/>
    </source>
</evidence>
<keyword evidence="2" id="KW-0964">Secreted</keyword>
<dbReference type="InterPro" id="IPR050708">
    <property type="entry name" value="T6SS_VgrG/RHS"/>
</dbReference>
<evidence type="ECO:0000259" key="6">
    <source>
        <dbReference type="Pfam" id="PF12256"/>
    </source>
</evidence>
<reference evidence="7 8" key="1">
    <citation type="submission" date="2020-04" db="EMBL/GenBank/DDBJ databases">
        <title>Genome sequencing of novel species.</title>
        <authorList>
            <person name="Heo J."/>
            <person name="Kim S.-J."/>
            <person name="Kim J.-S."/>
            <person name="Hong S.-B."/>
            <person name="Kwon S.-W."/>
        </authorList>
    </citation>
    <scope>NUCLEOTIDE SEQUENCE [LARGE SCALE GENOMIC DNA]</scope>
    <source>
        <strain evidence="7 8">MFER-1</strain>
    </source>
</reference>
<keyword evidence="8" id="KW-1185">Reference proteome</keyword>
<organism evidence="7 8">
    <name type="scientific">Cohnella herbarum</name>
    <dbReference type="NCBI Taxonomy" id="2728023"/>
    <lineage>
        <taxon>Bacteria</taxon>
        <taxon>Bacillati</taxon>
        <taxon>Bacillota</taxon>
        <taxon>Bacilli</taxon>
        <taxon>Bacillales</taxon>
        <taxon>Paenibacillaceae</taxon>
        <taxon>Cohnella</taxon>
    </lineage>
</organism>
<evidence type="ECO:0000256" key="2">
    <source>
        <dbReference type="ARBA" id="ARBA00022525"/>
    </source>
</evidence>
<feature type="domain" description="Insecticide toxin TcdB middle/N-terminal" evidence="6">
    <location>
        <begin position="691"/>
        <end position="829"/>
    </location>
</feature>
<comment type="subcellular location">
    <subcellularLocation>
        <location evidence="1">Secreted</location>
    </subcellularLocation>
</comment>
<dbReference type="InterPro" id="IPR022385">
    <property type="entry name" value="Rhs_assc_core"/>
</dbReference>
<protein>
    <submittedName>
        <fullName evidence="7">Insecticidal toxin complex protein</fullName>
    </submittedName>
</protein>
<evidence type="ECO:0000256" key="4">
    <source>
        <dbReference type="SAM" id="MobiDB-lite"/>
    </source>
</evidence>
<feature type="region of interest" description="Disordered" evidence="4">
    <location>
        <begin position="1525"/>
        <end position="1544"/>
    </location>
</feature>
<evidence type="ECO:0000259" key="5">
    <source>
        <dbReference type="Pfam" id="PF12255"/>
    </source>
</evidence>
<dbReference type="SUPFAM" id="SSF69318">
    <property type="entry name" value="Integrin alpha N-terminal domain"/>
    <property type="match status" value="1"/>
</dbReference>
<dbReference type="InterPro" id="IPR022044">
    <property type="entry name" value="TcdB_toxin_mid/C"/>
</dbReference>
<proteinExistence type="predicted"/>
<feature type="domain" description="Insecticide toxin TcdB middle/C-terminal" evidence="5">
    <location>
        <begin position="921"/>
        <end position="1057"/>
    </location>
</feature>
<dbReference type="NCBIfam" id="TIGR03696">
    <property type="entry name" value="Rhs_assc_core"/>
    <property type="match status" value="1"/>
</dbReference>
<keyword evidence="3" id="KW-0843">Virulence</keyword>
<sequence>MMNAENSKANMSLLDTSGGRTKSNAIDVPSISLPKGGGALRGIDEKFTVNAVNGTSSFSVPLPFSPARGSASPAMNLMYNSGEGNGSFGLGWILGLPSIKRKTDQGLPKYEDDTDSDTYLFSEAEDLVPAFARSEDGSFRIDANGSYVVHEQDSVDGLFTIRFYKPRIEGLFARIERWTGKSTREIKWRVVSKANVTTLLGWSVDSRICDPQNASRVFEWLPEFVFDDQGNCTHYLYKKEDIAGFDASLLHHRNRIAGNSQLTYANIYIARVCYGNRTPYLGFGDAFPPASDYVFQTVFDYGEYDVDSPYDEIQEWEFRKDAWSEYKAGFEIRTTRRCKRVLLFHHFAELPGGCALVKSIEFGYSEANGTDLSLLKSFTARGYIKKPDGTYTNQSLPPIAFEYQPIEWNQAVQTVSAEALVHAPAGLDEPRYQFTDLYNEGVSGMLTEQGGGWYYKRNLGGGKFGNAELVSRKPSFAGLGSTMRLMDLDADGSNQLVSLANEPKGFFELGEAEDWLPFQPFKSLPNSNMADTNVRMLDLDGDGRSEMLLTEELVFVWYASIGRRGFEYAGKTIRSSDEETGPSAVFSDAEQFIYLADMSGDGLSDIVRIRNGEVCYWPNLGYGRFGAKVAMDNAPVFDHPEAFQPSYLQLADVDGSGTADLLYVGPDRIACWFNLSGNAFSASPYVIEAFPEVHSEARVSVIDLLGNGVACIVWSSPLSKDAQAPLQYIDLMNGRKPHLMTLYKNNLGKEVTMEYKPSTAFYLADRMAGSPWLEPLHFPVHCLTRTETRDRTTGYRFVNEYRYRHGYYDRAEREFRGFGMVEQTDAETFEHWVLGENGQPLDRSMHQAPVVSRSWFHTGVYLNGGDLSRAFGTDYWEAELKRAGFTAENPEIALKETTIVTAPGLDPVLLERLDAEERREAYRACKGRSLRTETFARDAPSNDATADQIRKQLSPYSTAKQGYTIVLMQPKGHNRHAVYAVQEREALTYGYERNTDDPRVAHTLNVKLDEYGQILETASVVYPRRLTDFSLPEETREAQNRMQIVYTLNRYTNDVVTDAAYRLRLPAETKIYELKGLVKAGALFDVLDFEHVLALADEVDYYQTDVAPAPGCSQKRLIEHARTLYRSDDLIDALPIYELVSMALPYESYQLAYTPALVDHIFGDKASDDVLLEGKFMRWEDEPNWWIRSGTTGYIASDETAAEARNRFYLPVSYTDPYGATTKVKYDRYRLFMTETEDALGNRAKVEWFNFRTLSPQRMRDANHNLSETLTDELGLVKAMAVYGKGSEADDLSGFNEFSSTSERVLINVFLHAQASDVLVSHGKSLLRHATARFVYDYDAYRKSGKPAAAASIVREEHYIDNVNSPVQISFEYSNGLGQVVMKKTQAEPGPAKQVTVNPDDSYAIVDIDTAALSPQQLRWIGNGRTVLNNKGNPVKQYEPYFSVTHRYEDLKELVETGVTPLSFYDAPGRLIRTELPDGTLTRATFDSWKQAAYDANDTILESSWYFNRTNRLIDNELLAAGKDPVKEKEAADQSAAHANTPSVQHLDSLGRPVLAIDHNRAPDTGKDEFVATRVVLDIESNLKAVIDARGNLAMEYRYDMLGNKVYQRSMDAGSRWQLTNITGQPLRTWDRRNHEMRYFYDILQRPTHSMVSGGDGAIALNHVVERMEYGDGEDNPEAKNLRGRVIRHYDTGGRTETPEFDFKGQPMSMTRTLYRNYKEIANWIYANPEDDLEEESFTIRTVTDAIGRIVRQIVPDGRILVPVYNKAGLLKGEKVIHTDGNATESYINDINYNEKGQRTSVVYGNGVLTRFHYDRETLRPTRLETKRGNGEPLQDWRYTYDPTGNITHIQDNNVPVVFFDNRKIVGVATFTYDSLYRLIQATGRENEAALPDHGGEDNWNDNAFMHSLNPGDPMAMRMYIQSYRYDLAGNLLQMRHQAAGSNWTRDYEMASANNRLLRTQVGSATFHYTHHSQHGYITSMPHLSYVGWNYKEELAKTVRQRRTDGGTPETTYYQYDGEGQRIRKITEYQAPEGQEPTRKDERIYIAGYEIYRRYAGADAGLERTSLSLMDGGHRFVLIDVETKPAEGFGSSAARTAPVVSVRYLLHNHLGSASLELDEEARVVSYEEYHPFGTTAYKAHNASIRSAAKRYRYTGMERDEESGLAYHGARYYLPWLGRWLNCDPAGMVEGTNLYAYCRNSPVIRHDRNGRQSATEDTKPEIFFTADQIQRAARFGSKMSKQERKDRMYPLLEKYGIPKEGFADEISNLYDKDKDVRLVGLLRVLSREAYKKEKQKPSEYAAINVNRAANIVKEISPLLSMMIAAREHVSSITASGEEKKVNTFAEGGIDHLSTNMGKFRLVSKITSNWTVLSSQDNPETSKKVYPAEIPTQDEVLAYAAQTRHSYEQFEVQVKDRLGERGGDRALNQLSYEARQVWQSYAFLAPGGAVYNPSAKSQHGQNYGVKTALGYLIHKAETSGSEVDLNTILTDTDFNLTDYVKIAKVRAVEADFMEDLIIDANSLDRNLTLELELFK</sequence>
<dbReference type="Pfam" id="PF12256">
    <property type="entry name" value="TcdB_toxin_midN"/>
    <property type="match status" value="1"/>
</dbReference>
<gene>
    <name evidence="7" type="ORF">HH215_07125</name>
</gene>
<dbReference type="RefSeq" id="WP_169279266.1">
    <property type="nucleotide sequence ID" value="NZ_CP051680.1"/>
</dbReference>
<dbReference type="EMBL" id="CP051680">
    <property type="protein sequence ID" value="QJD82970.1"/>
    <property type="molecule type" value="Genomic_DNA"/>
</dbReference>
<dbReference type="InterPro" id="IPR003284">
    <property type="entry name" value="Sal_SpvB"/>
</dbReference>